<dbReference type="Pfam" id="PF00018">
    <property type="entry name" value="SH3_1"/>
    <property type="match status" value="1"/>
</dbReference>
<dbReference type="PANTHER" id="PTHR47775">
    <property type="entry name" value="BUD SITE SELECTION PROTEIN 14"/>
    <property type="match status" value="1"/>
</dbReference>
<dbReference type="SMART" id="SM00314">
    <property type="entry name" value="RA"/>
    <property type="match status" value="2"/>
</dbReference>
<comment type="caution">
    <text evidence="6">The sequence shown here is derived from an EMBL/GenBank/DDBJ whole genome shotgun (WGS) entry which is preliminary data.</text>
</comment>
<gene>
    <name evidence="6" type="ORF">BASA50_007533</name>
</gene>
<feature type="region of interest" description="Disordered" evidence="3">
    <location>
        <begin position="536"/>
        <end position="566"/>
    </location>
</feature>
<keyword evidence="7" id="KW-1185">Reference proteome</keyword>
<dbReference type="InterPro" id="IPR036028">
    <property type="entry name" value="SH3-like_dom_sf"/>
</dbReference>
<feature type="compositionally biased region" description="Polar residues" evidence="3">
    <location>
        <begin position="116"/>
        <end position="125"/>
    </location>
</feature>
<dbReference type="Pfam" id="PF00788">
    <property type="entry name" value="RA"/>
    <property type="match status" value="2"/>
</dbReference>
<feature type="domain" description="SH3" evidence="4">
    <location>
        <begin position="47"/>
        <end position="108"/>
    </location>
</feature>
<dbReference type="InterPro" id="IPR029071">
    <property type="entry name" value="Ubiquitin-like_domsf"/>
</dbReference>
<evidence type="ECO:0000259" key="4">
    <source>
        <dbReference type="PROSITE" id="PS50002"/>
    </source>
</evidence>
<feature type="region of interest" description="Disordered" evidence="3">
    <location>
        <begin position="717"/>
        <end position="740"/>
    </location>
</feature>
<evidence type="ECO:0000313" key="6">
    <source>
        <dbReference type="EMBL" id="KAH6593325.1"/>
    </source>
</evidence>
<accession>A0ABQ8F7K0</accession>
<evidence type="ECO:0000256" key="2">
    <source>
        <dbReference type="PROSITE-ProRule" id="PRU00192"/>
    </source>
</evidence>
<feature type="region of interest" description="Disordered" evidence="3">
    <location>
        <begin position="116"/>
        <end position="183"/>
    </location>
</feature>
<reference evidence="6 7" key="1">
    <citation type="submission" date="2021-02" db="EMBL/GenBank/DDBJ databases">
        <title>Variation within the Batrachochytrium salamandrivorans European outbreak.</title>
        <authorList>
            <person name="Kelly M."/>
            <person name="Pasmans F."/>
            <person name="Shea T.P."/>
            <person name="Munoz J.F."/>
            <person name="Carranza S."/>
            <person name="Cuomo C.A."/>
            <person name="Martel A."/>
        </authorList>
    </citation>
    <scope>NUCLEOTIDE SEQUENCE [LARGE SCALE GENOMIC DNA]</scope>
    <source>
        <strain evidence="6 7">AMFP18/2</strain>
    </source>
</reference>
<dbReference type="PROSITE" id="PS50200">
    <property type="entry name" value="RA"/>
    <property type="match status" value="2"/>
</dbReference>
<feature type="domain" description="Ras-associating" evidence="5">
    <location>
        <begin position="323"/>
        <end position="442"/>
    </location>
</feature>
<feature type="compositionally biased region" description="Low complexity" evidence="3">
    <location>
        <begin position="730"/>
        <end position="740"/>
    </location>
</feature>
<evidence type="ECO:0008006" key="8">
    <source>
        <dbReference type="Google" id="ProtNLM"/>
    </source>
</evidence>
<keyword evidence="1 2" id="KW-0728">SH3 domain</keyword>
<feature type="region of interest" description="Disordered" evidence="3">
    <location>
        <begin position="771"/>
        <end position="836"/>
    </location>
</feature>
<feature type="compositionally biased region" description="Basic and acidic residues" evidence="3">
    <location>
        <begin position="771"/>
        <end position="789"/>
    </location>
</feature>
<feature type="domain" description="Ras-associating" evidence="5">
    <location>
        <begin position="448"/>
        <end position="540"/>
    </location>
</feature>
<evidence type="ECO:0000313" key="7">
    <source>
        <dbReference type="Proteomes" id="UP001648503"/>
    </source>
</evidence>
<feature type="compositionally biased region" description="Acidic residues" evidence="3">
    <location>
        <begin position="152"/>
        <end position="171"/>
    </location>
</feature>
<dbReference type="SUPFAM" id="SSF50044">
    <property type="entry name" value="SH3-domain"/>
    <property type="match status" value="1"/>
</dbReference>
<dbReference type="SMART" id="SM00326">
    <property type="entry name" value="SH3"/>
    <property type="match status" value="1"/>
</dbReference>
<dbReference type="Proteomes" id="UP001648503">
    <property type="component" value="Unassembled WGS sequence"/>
</dbReference>
<feature type="compositionally biased region" description="Polar residues" evidence="3">
    <location>
        <begin position="801"/>
        <end position="817"/>
    </location>
</feature>
<dbReference type="InterPro" id="IPR001452">
    <property type="entry name" value="SH3_domain"/>
</dbReference>
<dbReference type="Gene3D" id="2.30.30.40">
    <property type="entry name" value="SH3 Domains"/>
    <property type="match status" value="1"/>
</dbReference>
<dbReference type="Gene3D" id="3.10.20.90">
    <property type="entry name" value="Phosphatidylinositol 3-kinase Catalytic Subunit, Chain A, domain 1"/>
    <property type="match status" value="1"/>
</dbReference>
<dbReference type="SUPFAM" id="SSF54236">
    <property type="entry name" value="Ubiquitin-like"/>
    <property type="match status" value="2"/>
</dbReference>
<feature type="compositionally biased region" description="Polar residues" evidence="3">
    <location>
        <begin position="717"/>
        <end position="729"/>
    </location>
</feature>
<proteinExistence type="predicted"/>
<evidence type="ECO:0000259" key="5">
    <source>
        <dbReference type="PROSITE" id="PS50200"/>
    </source>
</evidence>
<protein>
    <recommendedName>
        <fullName evidence="8">SH3 domain-containing protein</fullName>
    </recommendedName>
</protein>
<dbReference type="InterPro" id="IPR000159">
    <property type="entry name" value="RA_dom"/>
</dbReference>
<dbReference type="PROSITE" id="PS50002">
    <property type="entry name" value="SH3"/>
    <property type="match status" value="1"/>
</dbReference>
<dbReference type="PANTHER" id="PTHR47775:SF1">
    <property type="entry name" value="BUD SITE SELECTION PROTEIN 14"/>
    <property type="match status" value="1"/>
</dbReference>
<name>A0ABQ8F7K0_9FUNG</name>
<sequence>MAQARLKINTSSATKTAGGDVRGGGLRGANDFEDSPPLMPIASEADIDYSLVYALHTFVANLEGQVCVLKGDSLELLDDSNSYWWLVKCIKTQEIGYIPAENVETPIERLARLNGQRNIDHTSSNDVDRRNRGLVPHKKPQRIQFSELPPEVFEESDSDGEGDYGDEYSADDDPRYEYDYNPDDEVVSSSLLSMDSLSRGWKNPLASKGIPHSTSPESSNGGIKQNLWGKLFKKREGERSFGSFSLSSASTSPKLFGNLEDLSISSGGQGQSLSLSPGTPGKARFQDREITVAPRGSSARQNAGFDATVNKNSRDTTVQKQNTINVLRIFAGNVDLDATFKSVAFTESMVASVLIDGALKKFRVPDAKPSDYYLSVLYMDSQRQIADTEIVFRVLQSLQQKHLPGVGDFSKVSQSFGFRGNISTVRITDDKVIRVLINKKPQEVLDGPLRPMRIAYHDPLSQKKVYRTIGIPRGAKAEDAIDIALQSFGMHTSLGTEYILCSMLNNQETVLLSGEPLIPIMRVAEQRGQELSFLLRQDKPTLHSSQGNSSPPTRSAQSAFQPVTSDNLSQDYISAESVDSKVDYGQTRKTGISNSEMPGLVLLSERKNPSPIPTRGTSNSDKALGGVSALSGSAQNRAPPPINSLASNGLPIAPSNSNNSSARVMNTLDWIHASLDRRIAVAGSDKTSPLRTANGTVAELSPSHAFAGNSKSTFDAAMNSSGKSEPFQKSTTVSSFNDSSSSDRLNYFGSMVEYLDETLKEDSDERRLQQMERDLDIDPHKKRTSAVDRLKRRSQLHTIAPKSSISSSNPLQRNSNLPPHINRALSRSNGGADSFTFGSPPLRDVLDDLEADIESILRKNMERDSSRRRSSRMSSNVMTLNKARASIANDSKNHKLPPMVSLYSVDTHNSKDDTDIIDSLFITFKATEKNLDGLDLMIETLIEKATSLFEIPTQISASLRPVVS</sequence>
<dbReference type="InterPro" id="IPR053039">
    <property type="entry name" value="Polarity_Bud-Selection_Reg"/>
</dbReference>
<evidence type="ECO:0000256" key="1">
    <source>
        <dbReference type="ARBA" id="ARBA00022443"/>
    </source>
</evidence>
<evidence type="ECO:0000256" key="3">
    <source>
        <dbReference type="SAM" id="MobiDB-lite"/>
    </source>
</evidence>
<feature type="region of interest" description="Disordered" evidence="3">
    <location>
        <begin position="605"/>
        <end position="659"/>
    </location>
</feature>
<dbReference type="EMBL" id="JAFCIX010000357">
    <property type="protein sequence ID" value="KAH6593325.1"/>
    <property type="molecule type" value="Genomic_DNA"/>
</dbReference>
<organism evidence="6 7">
    <name type="scientific">Batrachochytrium salamandrivorans</name>
    <dbReference type="NCBI Taxonomy" id="1357716"/>
    <lineage>
        <taxon>Eukaryota</taxon>
        <taxon>Fungi</taxon>
        <taxon>Fungi incertae sedis</taxon>
        <taxon>Chytridiomycota</taxon>
        <taxon>Chytridiomycota incertae sedis</taxon>
        <taxon>Chytridiomycetes</taxon>
        <taxon>Rhizophydiales</taxon>
        <taxon>Rhizophydiales incertae sedis</taxon>
        <taxon>Batrachochytrium</taxon>
    </lineage>
</organism>
<feature type="region of interest" description="Disordered" evidence="3">
    <location>
        <begin position="1"/>
        <end position="35"/>
    </location>
</feature>
<feature type="compositionally biased region" description="Polar residues" evidence="3">
    <location>
        <begin position="542"/>
        <end position="566"/>
    </location>
</feature>